<dbReference type="Pfam" id="PF13460">
    <property type="entry name" value="NAD_binding_10"/>
    <property type="match status" value="1"/>
</dbReference>
<protein>
    <submittedName>
        <fullName evidence="2">Uncharacterized protein YbjT (DUF2867 family)</fullName>
    </submittedName>
</protein>
<reference evidence="2 3" key="1">
    <citation type="submission" date="2020-08" db="EMBL/GenBank/DDBJ databases">
        <title>Sequencing the genomes of 1000 actinobacteria strains.</title>
        <authorList>
            <person name="Klenk H.-P."/>
        </authorList>
    </citation>
    <scope>NUCLEOTIDE SEQUENCE [LARGE SCALE GENOMIC DNA]</scope>
    <source>
        <strain evidence="2 3">DSM 20146</strain>
    </source>
</reference>
<dbReference type="Proteomes" id="UP000538196">
    <property type="component" value="Unassembled WGS sequence"/>
</dbReference>
<dbReference type="GO" id="GO:0044877">
    <property type="term" value="F:protein-containing complex binding"/>
    <property type="evidence" value="ECO:0007669"/>
    <property type="project" value="TreeGrafter"/>
</dbReference>
<dbReference type="RefSeq" id="WP_183428207.1">
    <property type="nucleotide sequence ID" value="NZ_JACHVP010000001.1"/>
</dbReference>
<keyword evidence="3" id="KW-1185">Reference proteome</keyword>
<dbReference type="InterPro" id="IPR016040">
    <property type="entry name" value="NAD(P)-bd_dom"/>
</dbReference>
<gene>
    <name evidence="2" type="ORF">FHX33_000897</name>
</gene>
<dbReference type="PANTHER" id="PTHR12126:SF11">
    <property type="entry name" value="NADH DEHYDROGENASE [UBIQUINONE] 1 ALPHA SUBCOMPLEX SUBUNIT 9, MITOCHONDRIAL"/>
    <property type="match status" value="1"/>
</dbReference>
<evidence type="ECO:0000259" key="1">
    <source>
        <dbReference type="Pfam" id="PF13460"/>
    </source>
</evidence>
<dbReference type="SUPFAM" id="SSF51735">
    <property type="entry name" value="NAD(P)-binding Rossmann-fold domains"/>
    <property type="match status" value="1"/>
</dbReference>
<evidence type="ECO:0000313" key="3">
    <source>
        <dbReference type="Proteomes" id="UP000538196"/>
    </source>
</evidence>
<dbReference type="AlphaFoldDB" id="A0A7W4UU04"/>
<dbReference type="Gene3D" id="3.40.50.720">
    <property type="entry name" value="NAD(P)-binding Rossmann-like Domain"/>
    <property type="match status" value="1"/>
</dbReference>
<feature type="domain" description="NAD(P)-binding" evidence="1">
    <location>
        <begin position="8"/>
        <end position="183"/>
    </location>
</feature>
<accession>A0A7W4UU04</accession>
<proteinExistence type="predicted"/>
<organism evidence="2 3">
    <name type="scientific">Leifsonia aquatica</name>
    <name type="common">Corynebacterium aquaticum</name>
    <dbReference type="NCBI Taxonomy" id="144185"/>
    <lineage>
        <taxon>Bacteria</taxon>
        <taxon>Bacillati</taxon>
        <taxon>Actinomycetota</taxon>
        <taxon>Actinomycetes</taxon>
        <taxon>Micrococcales</taxon>
        <taxon>Microbacteriaceae</taxon>
        <taxon>Leifsonia</taxon>
    </lineage>
</organism>
<sequence>MTRVLVVGGTGLAGRAVTSEAVERGHDVVVASRRVPDDDAPAYVEGAQYVTADLVGGAGLEEAVDGVDVLIDTSNGSGKQAAHVFAVGSQNLLHTAARFGVHRAALLSIAGIDDSRYPYYRAKLAQERVYAESPLETHIVRATQFHDFVSAVFERGRPFGALIAPAGTRFQPIAVDDVARALLDDAELEGAHDSLRTIGGPTVESARALAEQWKSAKGSRRPILPLRLGGPLGATWRAGHNLAPEHAVDGADYAAWLSAGA</sequence>
<evidence type="ECO:0000313" key="2">
    <source>
        <dbReference type="EMBL" id="MBB2966165.1"/>
    </source>
</evidence>
<comment type="caution">
    <text evidence="2">The sequence shown here is derived from an EMBL/GenBank/DDBJ whole genome shotgun (WGS) entry which is preliminary data.</text>
</comment>
<dbReference type="EMBL" id="JACHVP010000001">
    <property type="protein sequence ID" value="MBB2966165.1"/>
    <property type="molecule type" value="Genomic_DNA"/>
</dbReference>
<dbReference type="InterPro" id="IPR051207">
    <property type="entry name" value="ComplexI_NDUFA9_subunit"/>
</dbReference>
<name>A0A7W4UU04_LEIAQ</name>
<dbReference type="InterPro" id="IPR036291">
    <property type="entry name" value="NAD(P)-bd_dom_sf"/>
</dbReference>
<dbReference type="PANTHER" id="PTHR12126">
    <property type="entry name" value="NADH-UBIQUINONE OXIDOREDUCTASE 39 KDA SUBUNIT-RELATED"/>
    <property type="match status" value="1"/>
</dbReference>